<evidence type="ECO:0000313" key="3">
    <source>
        <dbReference type="Proteomes" id="UP001281761"/>
    </source>
</evidence>
<dbReference type="Proteomes" id="UP001281761">
    <property type="component" value="Unassembled WGS sequence"/>
</dbReference>
<sequence>MNNINDKIFLQSEMDINRRNLDHKQHHLITRLLFSSKQNAEDQGHHIPDTVHNSAFLIVSSLSEGKVHIFRLDTMSNSLTIENRLEIKLKESLNITAYF</sequence>
<protein>
    <submittedName>
        <fullName evidence="2">Uncharacterized protein</fullName>
    </submittedName>
</protein>
<dbReference type="EMBL" id="JARBJD010000107">
    <property type="protein sequence ID" value="KAK2952152.1"/>
    <property type="molecule type" value="Genomic_DNA"/>
</dbReference>
<proteinExistence type="predicted"/>
<gene>
    <name evidence="1" type="ORF">BLNAU_12855</name>
    <name evidence="2" type="ORF">BLNAU_7730</name>
</gene>
<keyword evidence="3" id="KW-1185">Reference proteome</keyword>
<name>A0ABQ9Y0U1_9EUKA</name>
<comment type="caution">
    <text evidence="2">The sequence shown here is derived from an EMBL/GenBank/DDBJ whole genome shotgun (WGS) entry which is preliminary data.</text>
</comment>
<evidence type="ECO:0000313" key="2">
    <source>
        <dbReference type="EMBL" id="KAK2957352.1"/>
    </source>
</evidence>
<dbReference type="EMBL" id="JARBJD010000047">
    <property type="protein sequence ID" value="KAK2957352.1"/>
    <property type="molecule type" value="Genomic_DNA"/>
</dbReference>
<reference evidence="2 3" key="1">
    <citation type="journal article" date="2022" name="bioRxiv">
        <title>Genomics of Preaxostyla Flagellates Illuminates Evolutionary Transitions and the Path Towards Mitochondrial Loss.</title>
        <authorList>
            <person name="Novak L.V.F."/>
            <person name="Treitli S.C."/>
            <person name="Pyrih J."/>
            <person name="Halakuc P."/>
            <person name="Pipaliya S.V."/>
            <person name="Vacek V."/>
            <person name="Brzon O."/>
            <person name="Soukal P."/>
            <person name="Eme L."/>
            <person name="Dacks J.B."/>
            <person name="Karnkowska A."/>
            <person name="Elias M."/>
            <person name="Hampl V."/>
        </authorList>
    </citation>
    <scope>NUCLEOTIDE SEQUENCE [LARGE SCALE GENOMIC DNA]</scope>
    <source>
        <strain evidence="2">NAU3</strain>
        <tissue evidence="2">Gut</tissue>
    </source>
</reference>
<organism evidence="2 3">
    <name type="scientific">Blattamonas nauphoetae</name>
    <dbReference type="NCBI Taxonomy" id="2049346"/>
    <lineage>
        <taxon>Eukaryota</taxon>
        <taxon>Metamonada</taxon>
        <taxon>Preaxostyla</taxon>
        <taxon>Oxymonadida</taxon>
        <taxon>Blattamonas</taxon>
    </lineage>
</organism>
<evidence type="ECO:0000313" key="1">
    <source>
        <dbReference type="EMBL" id="KAK2952152.1"/>
    </source>
</evidence>
<accession>A0ABQ9Y0U1</accession>